<dbReference type="NCBIfam" id="TIGR00442">
    <property type="entry name" value="hisS"/>
    <property type="match status" value="1"/>
</dbReference>
<evidence type="ECO:0000256" key="3">
    <source>
        <dbReference type="ARBA" id="ARBA00022598"/>
    </source>
</evidence>
<keyword evidence="12" id="KW-1185">Reference proteome</keyword>
<evidence type="ECO:0000256" key="4">
    <source>
        <dbReference type="ARBA" id="ARBA00022741"/>
    </source>
</evidence>
<accession>A0ABY8B1F4</accession>
<feature type="domain" description="Aminoacyl-transfer RNA synthetases class-II family profile" evidence="10">
    <location>
        <begin position="1"/>
        <end position="320"/>
    </location>
</feature>
<comment type="similarity">
    <text evidence="1 9">Belongs to the class-II aminoacyl-tRNA synthetase family.</text>
</comment>
<dbReference type="InterPro" id="IPR004516">
    <property type="entry name" value="HisRS/HisZ"/>
</dbReference>
<evidence type="ECO:0000313" key="12">
    <source>
        <dbReference type="Proteomes" id="UP001219957"/>
    </source>
</evidence>
<reference evidence="11 12" key="1">
    <citation type="submission" date="2022-10" db="EMBL/GenBank/DDBJ databases">
        <title>Complete genome sequence of Exiguobacterium profundum TSS-3 isolated from an extremely saline-alkaline spring located in Ixtapa, Chiapas-Mexico.</title>
        <authorList>
            <person name="Rincon-Rosales R."/>
            <person name="Rogel M.A."/>
            <person name="Rincon-Molina C.I."/>
            <person name="Guerrero G."/>
            <person name="Manzano-Gomez L.A."/>
            <person name="Lopez-Lopez A."/>
            <person name="Rincon Molina F.A."/>
            <person name="Martinez-Romero E."/>
        </authorList>
    </citation>
    <scope>NUCLEOTIDE SEQUENCE [LARGE SCALE GENOMIC DNA]</scope>
    <source>
        <strain evidence="11 12">TSS-3</strain>
    </source>
</reference>
<dbReference type="InterPro" id="IPR004154">
    <property type="entry name" value="Anticodon-bd"/>
</dbReference>
<name>A0ABY8B1F4_9BACL</name>
<dbReference type="Pfam" id="PF13393">
    <property type="entry name" value="tRNA-synt_His"/>
    <property type="match status" value="1"/>
</dbReference>
<dbReference type="Pfam" id="PF03129">
    <property type="entry name" value="HGTP_anticodon"/>
    <property type="match status" value="1"/>
</dbReference>
<dbReference type="EMBL" id="CP109617">
    <property type="protein sequence ID" value="WED54409.1"/>
    <property type="molecule type" value="Genomic_DNA"/>
</dbReference>
<keyword evidence="6 9" id="KW-0648">Protein biosynthesis</keyword>
<dbReference type="InterPro" id="IPR045864">
    <property type="entry name" value="aa-tRNA-synth_II/BPL/LPL"/>
</dbReference>
<evidence type="ECO:0000256" key="1">
    <source>
        <dbReference type="ARBA" id="ARBA00008226"/>
    </source>
</evidence>
<dbReference type="Proteomes" id="UP001219957">
    <property type="component" value="Chromosome"/>
</dbReference>
<sequence>MMMKAPRGTQDLLPGTVETWQYVEEKLRDMSARYNYKEIRTPIFETTNLFTRSVGETTDIVQKEMFTLVKKGKDEYTLRPEGTASVIRAFVTNKLFGNPDQPTKLYYMGPMFRYERPQKGRFRQLHQYGVEAIGSSDPAVDAEVISLAYSIYKSFGLQKIKVVVNSLGDAESRNAHRDALIRHFEPVAGELCQDCQSRLYKNPLRILDCKVDRDHPSMKTAPSILEYLNEESKAYFDQVLAQLDALGVAYEVDPTLVRGLDYYTHTAFEIMSEAEGFGAITTLCGGGRYNGLVQDIGGPDMPGVGFGIGLERLILALENEGVLPKLETGLDVFIVAQGEKEVELTATRLLQLLRMEGFKADRDYQGRKFKGQFKQADRLKAKFTVILGDDEVERGAAALKDMTTGEQVDVPLSAVADKIRELSEGAEQ</sequence>
<evidence type="ECO:0000256" key="5">
    <source>
        <dbReference type="ARBA" id="ARBA00022840"/>
    </source>
</evidence>
<dbReference type="InterPro" id="IPR006195">
    <property type="entry name" value="aa-tRNA-synth_II"/>
</dbReference>
<evidence type="ECO:0000256" key="6">
    <source>
        <dbReference type="ARBA" id="ARBA00022917"/>
    </source>
</evidence>
<keyword evidence="2 9" id="KW-0963">Cytoplasm</keyword>
<organism evidence="11 12">
    <name type="scientific">Exiguobacterium profundum</name>
    <dbReference type="NCBI Taxonomy" id="307643"/>
    <lineage>
        <taxon>Bacteria</taxon>
        <taxon>Bacillati</taxon>
        <taxon>Bacillota</taxon>
        <taxon>Bacilli</taxon>
        <taxon>Bacillales</taxon>
        <taxon>Bacillales Family XII. Incertae Sedis</taxon>
        <taxon>Exiguobacterium</taxon>
    </lineage>
</organism>
<comment type="subcellular location">
    <subcellularLocation>
        <location evidence="9">Cytoplasm</location>
    </subcellularLocation>
</comment>
<protein>
    <recommendedName>
        <fullName evidence="9">Histidine--tRNA ligase</fullName>
        <ecNumber evidence="9">6.1.1.21</ecNumber>
    </recommendedName>
    <alternativeName>
        <fullName evidence="9">Histidyl-tRNA synthetase</fullName>
        <shortName evidence="9">HisRS</shortName>
    </alternativeName>
</protein>
<evidence type="ECO:0000256" key="9">
    <source>
        <dbReference type="HAMAP-Rule" id="MF_00127"/>
    </source>
</evidence>
<comment type="subunit">
    <text evidence="9">Homodimer.</text>
</comment>
<evidence type="ECO:0000256" key="8">
    <source>
        <dbReference type="ARBA" id="ARBA00047639"/>
    </source>
</evidence>
<keyword evidence="5 9" id="KW-0067">ATP-binding</keyword>
<evidence type="ECO:0000256" key="7">
    <source>
        <dbReference type="ARBA" id="ARBA00023146"/>
    </source>
</evidence>
<evidence type="ECO:0000259" key="10">
    <source>
        <dbReference type="PROSITE" id="PS50862"/>
    </source>
</evidence>
<dbReference type="InterPro" id="IPR033656">
    <property type="entry name" value="HisRS_anticodon"/>
</dbReference>
<keyword evidence="7 9" id="KW-0030">Aminoacyl-tRNA synthetase</keyword>
<dbReference type="PANTHER" id="PTHR43707">
    <property type="entry name" value="HISTIDYL-TRNA SYNTHETASE"/>
    <property type="match status" value="1"/>
</dbReference>
<dbReference type="PANTHER" id="PTHR43707:SF1">
    <property type="entry name" value="HISTIDINE--TRNA LIGASE, MITOCHONDRIAL-RELATED"/>
    <property type="match status" value="1"/>
</dbReference>
<gene>
    <name evidence="9 11" type="primary">hisS</name>
    <name evidence="11" type="ORF">OE059_10125</name>
</gene>
<dbReference type="SUPFAM" id="SSF52954">
    <property type="entry name" value="Class II aaRS ABD-related"/>
    <property type="match status" value="1"/>
</dbReference>
<dbReference type="Gene3D" id="3.30.930.10">
    <property type="entry name" value="Bira Bifunctional Protein, Domain 2"/>
    <property type="match status" value="1"/>
</dbReference>
<dbReference type="Gene3D" id="3.40.50.800">
    <property type="entry name" value="Anticodon-binding domain"/>
    <property type="match status" value="1"/>
</dbReference>
<dbReference type="SUPFAM" id="SSF55681">
    <property type="entry name" value="Class II aaRS and biotin synthetases"/>
    <property type="match status" value="1"/>
</dbReference>
<dbReference type="PIRSF" id="PIRSF001549">
    <property type="entry name" value="His-tRNA_synth"/>
    <property type="match status" value="1"/>
</dbReference>
<dbReference type="InterPro" id="IPR036621">
    <property type="entry name" value="Anticodon-bd_dom_sf"/>
</dbReference>
<dbReference type="CDD" id="cd00773">
    <property type="entry name" value="HisRS-like_core"/>
    <property type="match status" value="1"/>
</dbReference>
<evidence type="ECO:0000313" key="11">
    <source>
        <dbReference type="EMBL" id="WED54409.1"/>
    </source>
</evidence>
<dbReference type="InterPro" id="IPR015807">
    <property type="entry name" value="His-tRNA-ligase"/>
</dbReference>
<dbReference type="CDD" id="cd00859">
    <property type="entry name" value="HisRS_anticodon"/>
    <property type="match status" value="1"/>
</dbReference>
<proteinExistence type="inferred from homology"/>
<dbReference type="EC" id="6.1.1.21" evidence="9"/>
<keyword evidence="3 9" id="KW-0436">Ligase</keyword>
<dbReference type="GO" id="GO:0004821">
    <property type="term" value="F:histidine-tRNA ligase activity"/>
    <property type="evidence" value="ECO:0007669"/>
    <property type="project" value="UniProtKB-EC"/>
</dbReference>
<dbReference type="HAMAP" id="MF_00127">
    <property type="entry name" value="His_tRNA_synth"/>
    <property type="match status" value="1"/>
</dbReference>
<comment type="catalytic activity">
    <reaction evidence="8 9">
        <text>tRNA(His) + L-histidine + ATP = L-histidyl-tRNA(His) + AMP + diphosphate + H(+)</text>
        <dbReference type="Rhea" id="RHEA:17313"/>
        <dbReference type="Rhea" id="RHEA-COMP:9665"/>
        <dbReference type="Rhea" id="RHEA-COMP:9689"/>
        <dbReference type="ChEBI" id="CHEBI:15378"/>
        <dbReference type="ChEBI" id="CHEBI:30616"/>
        <dbReference type="ChEBI" id="CHEBI:33019"/>
        <dbReference type="ChEBI" id="CHEBI:57595"/>
        <dbReference type="ChEBI" id="CHEBI:78442"/>
        <dbReference type="ChEBI" id="CHEBI:78527"/>
        <dbReference type="ChEBI" id="CHEBI:456215"/>
        <dbReference type="EC" id="6.1.1.21"/>
    </reaction>
</comment>
<dbReference type="InterPro" id="IPR041715">
    <property type="entry name" value="HisRS-like_core"/>
</dbReference>
<keyword evidence="4 9" id="KW-0547">Nucleotide-binding</keyword>
<evidence type="ECO:0000256" key="2">
    <source>
        <dbReference type="ARBA" id="ARBA00022490"/>
    </source>
</evidence>
<dbReference type="PROSITE" id="PS50862">
    <property type="entry name" value="AA_TRNA_LIGASE_II"/>
    <property type="match status" value="1"/>
</dbReference>